<dbReference type="EMBL" id="AUBJ02000001">
    <property type="protein sequence ID" value="MCP2329902.1"/>
    <property type="molecule type" value="Genomic_DNA"/>
</dbReference>
<comment type="caution">
    <text evidence="1">The sequence shown here is derived from an EMBL/GenBank/DDBJ whole genome shotgun (WGS) entry which is preliminary data.</text>
</comment>
<name>A0ABT1JBM6_ACTCY</name>
<dbReference type="InterPro" id="IPR035903">
    <property type="entry name" value="HesB-like_dom_sf"/>
</dbReference>
<reference evidence="1 2" key="2">
    <citation type="submission" date="2022-06" db="EMBL/GenBank/DDBJ databases">
        <title>Genomic Encyclopedia of Type Strains, Phase I: the one thousand microbial genomes (KMG-I) project.</title>
        <authorList>
            <person name="Kyrpides N."/>
        </authorList>
    </citation>
    <scope>NUCLEOTIDE SEQUENCE [LARGE SCALE GENOMIC DNA]</scope>
    <source>
        <strain evidence="1 2">DSM 43889</strain>
    </source>
</reference>
<accession>A0ABT1JBM6</accession>
<sequence>MLAVTDAAAEAINDLRNAEGQPDTSGLRFDVDSENEEGAALAVSLCSEPDQEDQVVGSGPGARVFLSPGAVDYLRDKVLDVQPDEDGEMAFALLDQQT</sequence>
<dbReference type="Proteomes" id="UP000791080">
    <property type="component" value="Unassembled WGS sequence"/>
</dbReference>
<evidence type="ECO:0000313" key="2">
    <source>
        <dbReference type="Proteomes" id="UP000791080"/>
    </source>
</evidence>
<gene>
    <name evidence="1" type="ORF">G443_000172</name>
</gene>
<protein>
    <submittedName>
        <fullName evidence="1">Fe-S cluster assembly iron-binding protein IscA</fullName>
    </submittedName>
</protein>
<dbReference type="RefSeq" id="WP_026418733.1">
    <property type="nucleotide sequence ID" value="NZ_AUBJ02000001.1"/>
</dbReference>
<dbReference type="SUPFAM" id="SSF89360">
    <property type="entry name" value="HesB-like domain"/>
    <property type="match status" value="1"/>
</dbReference>
<keyword evidence="2" id="KW-1185">Reference proteome</keyword>
<reference evidence="1 2" key="1">
    <citation type="submission" date="2013-07" db="EMBL/GenBank/DDBJ databases">
        <authorList>
            <consortium name="DOE Joint Genome Institute"/>
            <person name="Reeve W."/>
            <person name="Huntemann M."/>
            <person name="Han J."/>
            <person name="Chen A."/>
            <person name="Kyrpides N."/>
            <person name="Mavromatis K."/>
            <person name="Markowitz V."/>
            <person name="Palaniappan K."/>
            <person name="Ivanova N."/>
            <person name="Schaumberg A."/>
            <person name="Pati A."/>
            <person name="Liolios K."/>
            <person name="Nordberg H.P."/>
            <person name="Cantor M.N."/>
            <person name="Hua S.X."/>
            <person name="Woyke T."/>
        </authorList>
    </citation>
    <scope>NUCLEOTIDE SEQUENCE [LARGE SCALE GENOMIC DNA]</scope>
    <source>
        <strain evidence="1 2">DSM 43889</strain>
    </source>
</reference>
<organism evidence="1 2">
    <name type="scientific">Actinoalloteichus caeruleus DSM 43889</name>
    <dbReference type="NCBI Taxonomy" id="1120930"/>
    <lineage>
        <taxon>Bacteria</taxon>
        <taxon>Bacillati</taxon>
        <taxon>Actinomycetota</taxon>
        <taxon>Actinomycetes</taxon>
        <taxon>Pseudonocardiales</taxon>
        <taxon>Pseudonocardiaceae</taxon>
        <taxon>Actinoalloteichus</taxon>
        <taxon>Actinoalloteichus cyanogriseus</taxon>
    </lineage>
</organism>
<dbReference type="Gene3D" id="2.60.300.12">
    <property type="entry name" value="HesB-like domain"/>
    <property type="match status" value="1"/>
</dbReference>
<evidence type="ECO:0000313" key="1">
    <source>
        <dbReference type="EMBL" id="MCP2329902.1"/>
    </source>
</evidence>
<proteinExistence type="predicted"/>